<dbReference type="CDD" id="cd12524">
    <property type="entry name" value="RRM1_MEI2_like"/>
    <property type="match status" value="1"/>
</dbReference>
<dbReference type="SMART" id="SM00360">
    <property type="entry name" value="RRM"/>
    <property type="match status" value="2"/>
</dbReference>
<dbReference type="InterPro" id="IPR012677">
    <property type="entry name" value="Nucleotide-bd_a/b_plait_sf"/>
</dbReference>
<dbReference type="Pfam" id="PF00076">
    <property type="entry name" value="RRM_1"/>
    <property type="match status" value="2"/>
</dbReference>
<dbReference type="PANTHER" id="PTHR23189">
    <property type="entry name" value="RNA RECOGNITION MOTIF-CONTAINING"/>
    <property type="match status" value="1"/>
</dbReference>
<dbReference type="InterPro" id="IPR000504">
    <property type="entry name" value="RRM_dom"/>
</dbReference>
<evidence type="ECO:0000313" key="5">
    <source>
        <dbReference type="EMBL" id="KAK7686609.1"/>
    </source>
</evidence>
<dbReference type="InterPro" id="IPR034453">
    <property type="entry name" value="MEI2-like_RRM1"/>
</dbReference>
<feature type="domain" description="RRM" evidence="4">
    <location>
        <begin position="174"/>
        <end position="247"/>
    </location>
</feature>
<evidence type="ECO:0000259" key="4">
    <source>
        <dbReference type="PROSITE" id="PS50102"/>
    </source>
</evidence>
<feature type="region of interest" description="Disordered" evidence="3">
    <location>
        <begin position="1"/>
        <end position="83"/>
    </location>
</feature>
<name>A0AAW0G4J7_9APHY</name>
<keyword evidence="1 2" id="KW-0694">RNA-binding</keyword>
<evidence type="ECO:0000313" key="6">
    <source>
        <dbReference type="Proteomes" id="UP001385951"/>
    </source>
</evidence>
<evidence type="ECO:0000256" key="1">
    <source>
        <dbReference type="ARBA" id="ARBA00022884"/>
    </source>
</evidence>
<organism evidence="5 6">
    <name type="scientific">Cerrena zonata</name>
    <dbReference type="NCBI Taxonomy" id="2478898"/>
    <lineage>
        <taxon>Eukaryota</taxon>
        <taxon>Fungi</taxon>
        <taxon>Dikarya</taxon>
        <taxon>Basidiomycota</taxon>
        <taxon>Agaricomycotina</taxon>
        <taxon>Agaricomycetes</taxon>
        <taxon>Polyporales</taxon>
        <taxon>Cerrenaceae</taxon>
        <taxon>Cerrena</taxon>
    </lineage>
</organism>
<feature type="region of interest" description="Disordered" evidence="3">
    <location>
        <begin position="340"/>
        <end position="427"/>
    </location>
</feature>
<feature type="compositionally biased region" description="Gly residues" evidence="3">
    <location>
        <begin position="37"/>
        <end position="61"/>
    </location>
</feature>
<reference evidence="5 6" key="1">
    <citation type="submission" date="2022-09" db="EMBL/GenBank/DDBJ databases">
        <authorList>
            <person name="Palmer J.M."/>
        </authorList>
    </citation>
    <scope>NUCLEOTIDE SEQUENCE [LARGE SCALE GENOMIC DNA]</scope>
    <source>
        <strain evidence="5 6">DSM 7382</strain>
    </source>
</reference>
<evidence type="ECO:0000256" key="2">
    <source>
        <dbReference type="PROSITE-ProRule" id="PRU00176"/>
    </source>
</evidence>
<feature type="region of interest" description="Disordered" evidence="3">
    <location>
        <begin position="117"/>
        <end position="161"/>
    </location>
</feature>
<feature type="compositionally biased region" description="Basic and acidic residues" evidence="3">
    <location>
        <begin position="150"/>
        <end position="161"/>
    </location>
</feature>
<comment type="caution">
    <text evidence="5">The sequence shown here is derived from an EMBL/GenBank/DDBJ whole genome shotgun (WGS) entry which is preliminary data.</text>
</comment>
<dbReference type="SUPFAM" id="SSF54928">
    <property type="entry name" value="RNA-binding domain, RBD"/>
    <property type="match status" value="2"/>
</dbReference>
<dbReference type="EMBL" id="JASBNA010000016">
    <property type="protein sequence ID" value="KAK7686609.1"/>
    <property type="molecule type" value="Genomic_DNA"/>
</dbReference>
<dbReference type="CDD" id="cd12276">
    <property type="entry name" value="RRM2_MEI2_EAR1_like"/>
    <property type="match status" value="1"/>
</dbReference>
<protein>
    <recommendedName>
        <fullName evidence="4">RRM domain-containing protein</fullName>
    </recommendedName>
</protein>
<feature type="compositionally biased region" description="Basic and acidic residues" evidence="3">
    <location>
        <begin position="398"/>
        <end position="423"/>
    </location>
</feature>
<feature type="compositionally biased region" description="Basic residues" evidence="3">
    <location>
        <begin position="375"/>
        <end position="389"/>
    </location>
</feature>
<dbReference type="Gene3D" id="3.30.70.330">
    <property type="match status" value="2"/>
</dbReference>
<evidence type="ECO:0000256" key="3">
    <source>
        <dbReference type="SAM" id="MobiDB-lite"/>
    </source>
</evidence>
<proteinExistence type="predicted"/>
<sequence length="496" mass="54956">MNNRHHPYAGGYEHPRRGGPAQGGFGPDRSHRYSERGGPGRGRGGYRGGRGGGAPSYGGAGYDANLAYDQGPPQGDIGGYNSYDSAASQDPYYQNGSYNAGMPAQYGSATDASGSYDQNYGSYNEDGSGPGYGQGGYGRGGFTKRGGAPPKRERDDKVHDSIIEERIQRERPCRTLFIRNIKYETDSSEVRGLFEEHGEIKTFFDLIANRGMVFVTYFDLRAAERARERLQDLEISGRPIDVHYSLPRDDRSGGDKERNQQLQGTLLVTLKNSATNQPIDDNEVRRKFQQFGDVKSVRSIGDRMDQRYVEFFDTRAADEAYDRLRHQGLQDGVMEIVLAAEPDGPRGNPASPRRDDRGGYGGGRGGHDWEDHGGYRGRRGGGRGGRGRGRGGWQGGDDWDRRDYRDNHRGGSRDQDDSYDRGGRGGGGEAEVMITGLIIGADNRLMVALPLDLADLLHLLTEVLPRPHLTMHHLSLFLLPTNGWSKRNRYNNSWRL</sequence>
<dbReference type="PROSITE" id="PS50102">
    <property type="entry name" value="RRM"/>
    <property type="match status" value="1"/>
</dbReference>
<feature type="compositionally biased region" description="Basic and acidic residues" evidence="3">
    <location>
        <begin position="365"/>
        <end position="374"/>
    </location>
</feature>
<dbReference type="Proteomes" id="UP001385951">
    <property type="component" value="Unassembled WGS sequence"/>
</dbReference>
<dbReference type="GO" id="GO:0003723">
    <property type="term" value="F:RNA binding"/>
    <property type="evidence" value="ECO:0007669"/>
    <property type="project" value="UniProtKB-UniRule"/>
</dbReference>
<accession>A0AAW0G4J7</accession>
<feature type="compositionally biased region" description="Gly residues" evidence="3">
    <location>
        <begin position="128"/>
        <end position="144"/>
    </location>
</feature>
<keyword evidence="6" id="KW-1185">Reference proteome</keyword>
<dbReference type="AlphaFoldDB" id="A0AAW0G4J7"/>
<dbReference type="InterPro" id="IPR035979">
    <property type="entry name" value="RBD_domain_sf"/>
</dbReference>
<gene>
    <name evidence="5" type="ORF">QCA50_010209</name>
</gene>